<dbReference type="PRINTS" id="PR00455">
    <property type="entry name" value="HTHTETR"/>
</dbReference>
<dbReference type="InterPro" id="IPR041642">
    <property type="entry name" value="KstR_C"/>
</dbReference>
<sequence length="227" mass="24393">MIALSTDLPIQSGSRDAESPPRDPVREATPPQRGALTDRREAILDAALHAAAQGGYDAVQMRTIAKRAGISVGTLYAHFPSKNHLLAHALTRDFQRLATNHDWASGPATPVGRLERLTSVLHRQWQRQPLLTEAMTRIFVVANTCAAGELDHAAAVIERLLATAVCGGPPTAGHHRVAALIADIWLANLRAFIGGRASADATRDRIDRATRLLIDRANSIDIACATS</sequence>
<keyword evidence="6" id="KW-1185">Reference proteome</keyword>
<evidence type="ECO:0000313" key="6">
    <source>
        <dbReference type="Proteomes" id="UP001055336"/>
    </source>
</evidence>
<name>A0ABY3VNK1_9MYCO</name>
<feature type="compositionally biased region" description="Basic and acidic residues" evidence="3">
    <location>
        <begin position="15"/>
        <end position="26"/>
    </location>
</feature>
<dbReference type="PANTHER" id="PTHR30055">
    <property type="entry name" value="HTH-TYPE TRANSCRIPTIONAL REGULATOR RUTR"/>
    <property type="match status" value="1"/>
</dbReference>
<dbReference type="EMBL" id="CP092488">
    <property type="protein sequence ID" value="UMB70028.1"/>
    <property type="molecule type" value="Genomic_DNA"/>
</dbReference>
<feature type="region of interest" description="Disordered" evidence="3">
    <location>
        <begin position="1"/>
        <end position="36"/>
    </location>
</feature>
<evidence type="ECO:0000259" key="4">
    <source>
        <dbReference type="PROSITE" id="PS50977"/>
    </source>
</evidence>
<dbReference type="SUPFAM" id="SSF46689">
    <property type="entry name" value="Homeodomain-like"/>
    <property type="match status" value="1"/>
</dbReference>
<reference evidence="5" key="1">
    <citation type="submission" date="2022-08" db="EMBL/GenBank/DDBJ databases">
        <title>Whole genome sequencing of non-tuberculosis mycobacteria type-strains.</title>
        <authorList>
            <person name="Igarashi Y."/>
            <person name="Osugi A."/>
            <person name="Mitarai S."/>
        </authorList>
    </citation>
    <scope>NUCLEOTIDE SEQUENCE</scope>
    <source>
        <strain evidence="5">DSM 45127</strain>
    </source>
</reference>
<evidence type="ECO:0000256" key="1">
    <source>
        <dbReference type="ARBA" id="ARBA00023125"/>
    </source>
</evidence>
<accession>A0ABY3VNK1</accession>
<dbReference type="InterPro" id="IPR009057">
    <property type="entry name" value="Homeodomain-like_sf"/>
</dbReference>
<dbReference type="InterPro" id="IPR001647">
    <property type="entry name" value="HTH_TetR"/>
</dbReference>
<dbReference type="Proteomes" id="UP001055336">
    <property type="component" value="Chromosome"/>
</dbReference>
<evidence type="ECO:0000313" key="5">
    <source>
        <dbReference type="EMBL" id="UMB70028.1"/>
    </source>
</evidence>
<keyword evidence="1 2" id="KW-0238">DNA-binding</keyword>
<gene>
    <name evidence="5" type="ORF">MKK62_01310</name>
</gene>
<dbReference type="PROSITE" id="PS50977">
    <property type="entry name" value="HTH_TETR_2"/>
    <property type="match status" value="1"/>
</dbReference>
<protein>
    <submittedName>
        <fullName evidence="5">TetR family transcriptional regulator</fullName>
    </submittedName>
</protein>
<proteinExistence type="predicted"/>
<dbReference type="RefSeq" id="WP_240261758.1">
    <property type="nucleotide sequence ID" value="NZ_CP092488.2"/>
</dbReference>
<dbReference type="Pfam" id="PF00440">
    <property type="entry name" value="TetR_N"/>
    <property type="match status" value="1"/>
</dbReference>
<dbReference type="Pfam" id="PF17925">
    <property type="entry name" value="TetR_C_20"/>
    <property type="match status" value="1"/>
</dbReference>
<dbReference type="PANTHER" id="PTHR30055:SF242">
    <property type="entry name" value="HTH-TYPE TRANSCRIPTIONAL REPRESSOR KSTR"/>
    <property type="match status" value="1"/>
</dbReference>
<organism evidence="5 6">
    <name type="scientific">Mycobacterium paraterrae</name>
    <dbReference type="NCBI Taxonomy" id="577492"/>
    <lineage>
        <taxon>Bacteria</taxon>
        <taxon>Bacillati</taxon>
        <taxon>Actinomycetota</taxon>
        <taxon>Actinomycetes</taxon>
        <taxon>Mycobacteriales</taxon>
        <taxon>Mycobacteriaceae</taxon>
        <taxon>Mycobacterium</taxon>
    </lineage>
</organism>
<dbReference type="InterPro" id="IPR050109">
    <property type="entry name" value="HTH-type_TetR-like_transc_reg"/>
</dbReference>
<feature type="domain" description="HTH tetR-type" evidence="4">
    <location>
        <begin position="37"/>
        <end position="97"/>
    </location>
</feature>
<dbReference type="Gene3D" id="1.10.357.10">
    <property type="entry name" value="Tetracycline Repressor, domain 2"/>
    <property type="match status" value="1"/>
</dbReference>
<evidence type="ECO:0000256" key="3">
    <source>
        <dbReference type="SAM" id="MobiDB-lite"/>
    </source>
</evidence>
<feature type="DNA-binding region" description="H-T-H motif" evidence="2">
    <location>
        <begin position="60"/>
        <end position="79"/>
    </location>
</feature>
<evidence type="ECO:0000256" key="2">
    <source>
        <dbReference type="PROSITE-ProRule" id="PRU00335"/>
    </source>
</evidence>